<reference evidence="2 3" key="1">
    <citation type="submission" date="2020-08" db="EMBL/GenBank/DDBJ databases">
        <title>Genomic Encyclopedia of Type Strains, Phase IV (KMG-IV): sequencing the most valuable type-strain genomes for metagenomic binning, comparative biology and taxonomic classification.</title>
        <authorList>
            <person name="Goeker M."/>
        </authorList>
    </citation>
    <scope>NUCLEOTIDE SEQUENCE [LARGE SCALE GENOMIC DNA]</scope>
    <source>
        <strain evidence="2 3">DSM 103733</strain>
    </source>
</reference>
<sequence length="161" mass="18542">MIKDLDKLYARYVTDPNVLGELLQAVSSYGAYVSRYAGHSDPEDAGQETMLRFWHKLGEYDPSRGSLKPWIKSIATNLVRNDMASLERRSTDMPGELPEPTTVSFDAIHVDLRKYTMKERAVLYWTAIDKDFSLTAQRFDCTPQELRRLLHRIKVKYNPAA</sequence>
<evidence type="ECO:0000313" key="2">
    <source>
        <dbReference type="EMBL" id="MBB6144731.1"/>
    </source>
</evidence>
<dbReference type="SUPFAM" id="SSF88946">
    <property type="entry name" value="Sigma2 domain of RNA polymerase sigma factors"/>
    <property type="match status" value="1"/>
</dbReference>
<keyword evidence="2" id="KW-0804">Transcription</keyword>
<dbReference type="GO" id="GO:0003700">
    <property type="term" value="F:DNA-binding transcription factor activity"/>
    <property type="evidence" value="ECO:0007669"/>
    <property type="project" value="InterPro"/>
</dbReference>
<dbReference type="Proteomes" id="UP000538666">
    <property type="component" value="Unassembled WGS sequence"/>
</dbReference>
<dbReference type="InterPro" id="IPR013325">
    <property type="entry name" value="RNA_pol_sigma_r2"/>
</dbReference>
<dbReference type="Gene3D" id="1.10.1740.10">
    <property type="match status" value="1"/>
</dbReference>
<dbReference type="OrthoDB" id="9784272at2"/>
<comment type="caution">
    <text evidence="2">The sequence shown here is derived from an EMBL/GenBank/DDBJ whole genome shotgun (WGS) entry which is preliminary data.</text>
</comment>
<dbReference type="GO" id="GO:0000428">
    <property type="term" value="C:DNA-directed RNA polymerase complex"/>
    <property type="evidence" value="ECO:0007669"/>
    <property type="project" value="UniProtKB-KW"/>
</dbReference>
<evidence type="ECO:0000313" key="3">
    <source>
        <dbReference type="Proteomes" id="UP000538666"/>
    </source>
</evidence>
<dbReference type="AlphaFoldDB" id="A0A841K0J8"/>
<name>A0A841K0J8_9BACT</name>
<organism evidence="2 3">
    <name type="scientific">Silvibacterium bohemicum</name>
    <dbReference type="NCBI Taxonomy" id="1577686"/>
    <lineage>
        <taxon>Bacteria</taxon>
        <taxon>Pseudomonadati</taxon>
        <taxon>Acidobacteriota</taxon>
        <taxon>Terriglobia</taxon>
        <taxon>Terriglobales</taxon>
        <taxon>Acidobacteriaceae</taxon>
        <taxon>Silvibacterium</taxon>
    </lineage>
</organism>
<accession>A0A841K0J8</accession>
<dbReference type="InterPro" id="IPR007627">
    <property type="entry name" value="RNA_pol_sigma70_r2"/>
</dbReference>
<evidence type="ECO:0000259" key="1">
    <source>
        <dbReference type="Pfam" id="PF04542"/>
    </source>
</evidence>
<dbReference type="EMBL" id="JACHEK010000005">
    <property type="protein sequence ID" value="MBB6144731.1"/>
    <property type="molecule type" value="Genomic_DNA"/>
</dbReference>
<keyword evidence="3" id="KW-1185">Reference proteome</keyword>
<dbReference type="RefSeq" id="WP_050059691.1">
    <property type="nucleotide sequence ID" value="NZ_JACHEK010000005.1"/>
</dbReference>
<feature type="domain" description="RNA polymerase sigma-70 region 2" evidence="1">
    <location>
        <begin position="32"/>
        <end position="87"/>
    </location>
</feature>
<gene>
    <name evidence="2" type="ORF">HNQ77_002687</name>
</gene>
<protein>
    <submittedName>
        <fullName evidence="2">DNA-directed RNA polymerase specialized sigma24 family protein</fullName>
    </submittedName>
</protein>
<dbReference type="Pfam" id="PF04542">
    <property type="entry name" value="Sigma70_r2"/>
    <property type="match status" value="1"/>
</dbReference>
<proteinExistence type="predicted"/>
<keyword evidence="2" id="KW-0240">DNA-directed RNA polymerase</keyword>
<dbReference type="GO" id="GO:0006352">
    <property type="term" value="P:DNA-templated transcription initiation"/>
    <property type="evidence" value="ECO:0007669"/>
    <property type="project" value="InterPro"/>
</dbReference>